<feature type="region of interest" description="Disordered" evidence="2">
    <location>
        <begin position="32"/>
        <end position="89"/>
    </location>
</feature>
<evidence type="ECO:0000259" key="3">
    <source>
        <dbReference type="Pfam" id="PF15456"/>
    </source>
</evidence>
<evidence type="ECO:0000313" key="4">
    <source>
        <dbReference type="EMBL" id="RWQ98427.1"/>
    </source>
</evidence>
<keyword evidence="1" id="KW-0175">Coiled coil</keyword>
<feature type="domain" description="Up-regulated during septation protein 1" evidence="3">
    <location>
        <begin position="400"/>
        <end position="517"/>
    </location>
</feature>
<reference evidence="4 5" key="1">
    <citation type="journal article" date="2018" name="Front. Microbiol.">
        <title>Genomic and genetic insights into a cosmopolitan fungus, Paecilomyces variotii (Eurotiales).</title>
        <authorList>
            <person name="Urquhart A.S."/>
            <person name="Mondo S.J."/>
            <person name="Makela M.R."/>
            <person name="Hane J.K."/>
            <person name="Wiebenga A."/>
            <person name="He G."/>
            <person name="Mihaltcheva S."/>
            <person name="Pangilinan J."/>
            <person name="Lipzen A."/>
            <person name="Barry K."/>
            <person name="de Vries R.P."/>
            <person name="Grigoriev I.V."/>
            <person name="Idnurm A."/>
        </authorList>
    </citation>
    <scope>NUCLEOTIDE SEQUENCE [LARGE SCALE GENOMIC DNA]</scope>
    <source>
        <strain evidence="4 5">CBS 101075</strain>
    </source>
</reference>
<proteinExistence type="predicted"/>
<accession>A0A443I2Z2</accession>
<feature type="compositionally biased region" description="Basic and acidic residues" evidence="2">
    <location>
        <begin position="202"/>
        <end position="211"/>
    </location>
</feature>
<protein>
    <submittedName>
        <fullName evidence="4">Up-regulated during septation-domain-containing protein</fullName>
    </submittedName>
</protein>
<feature type="compositionally biased region" description="Basic and acidic residues" evidence="2">
    <location>
        <begin position="178"/>
        <end position="187"/>
    </location>
</feature>
<name>A0A443I2Z2_BYSSP</name>
<feature type="compositionally biased region" description="Polar residues" evidence="2">
    <location>
        <begin position="229"/>
        <end position="250"/>
    </location>
</feature>
<feature type="region of interest" description="Disordered" evidence="2">
    <location>
        <begin position="520"/>
        <end position="540"/>
    </location>
</feature>
<dbReference type="RefSeq" id="XP_028488072.1">
    <property type="nucleotide sequence ID" value="XM_028625763.1"/>
</dbReference>
<keyword evidence="5" id="KW-1185">Reference proteome</keyword>
<feature type="compositionally biased region" description="Polar residues" evidence="2">
    <location>
        <begin position="36"/>
        <end position="45"/>
    </location>
</feature>
<feature type="region of interest" description="Disordered" evidence="2">
    <location>
        <begin position="345"/>
        <end position="387"/>
    </location>
</feature>
<comment type="caution">
    <text evidence="4">The sequence shown here is derived from an EMBL/GenBank/DDBJ whole genome shotgun (WGS) entry which is preliminary data.</text>
</comment>
<feature type="region of interest" description="Disordered" evidence="2">
    <location>
        <begin position="133"/>
        <end position="324"/>
    </location>
</feature>
<dbReference type="Proteomes" id="UP000283841">
    <property type="component" value="Unassembled WGS sequence"/>
</dbReference>
<organism evidence="4 5">
    <name type="scientific">Byssochlamys spectabilis</name>
    <name type="common">Paecilomyces variotii</name>
    <dbReference type="NCBI Taxonomy" id="264951"/>
    <lineage>
        <taxon>Eukaryota</taxon>
        <taxon>Fungi</taxon>
        <taxon>Dikarya</taxon>
        <taxon>Ascomycota</taxon>
        <taxon>Pezizomycotina</taxon>
        <taxon>Eurotiomycetes</taxon>
        <taxon>Eurotiomycetidae</taxon>
        <taxon>Eurotiales</taxon>
        <taxon>Thermoascaceae</taxon>
        <taxon>Paecilomyces</taxon>
    </lineage>
</organism>
<sequence length="595" mass="66366">MNPVVQDEHESDVNVGLNNVVAKEIYLVTENKDQENNGQAAQSSPAEKPKFQLWPTIKKQGPLPGRNPVEVARPRLLASSHSSPSLRDSGLLVTSRKIKQLKEASGVRRRKISFPDLGFGPMTTVQEHYVDSPTVPGRFPAHERSNSAPSWGRTPFEESMLEPIAEPVVLTSEQDGSSVRDHVRQAEVQESVQKGPPGSKDSNPEKQDTRSDIPPAVPPKSPRIVRTPPLTQAPTSKFSPPSPKGQTASQVHRPPSSRGATPVNSSSVPSSPRHITDQVQRSQSRRRAGSAVERQRSPIGRKPSRSIDTVYRHKREESGGLPGLMGTITELSNVARNEYIRELSQTPIMERGRPPTNNGFVERKASKRRRPSEDQGSSSNLPLGVAPPEAFRVLSPTEVERLQEQARGQAKKFEVLKYSDVKALSQELRALDERCDYLRSTHNSLRAGRRSLHERMISYLKSPSLSKYSMDSMLKQEEALASLDQAIDEWVAKLDFAENRRTRIRQKLLEHMAAALLVQRTNPEPQKFQESPPPSPDEIETQLGVSRKDVHSIKIYADEMVYADAKVYALFEDIEKEMELMTEARNASSARKDAL</sequence>
<dbReference type="GeneID" id="39595040"/>
<dbReference type="EMBL" id="RCNU01000002">
    <property type="protein sequence ID" value="RWQ98427.1"/>
    <property type="molecule type" value="Genomic_DNA"/>
</dbReference>
<gene>
    <name evidence="4" type="ORF">C8Q69DRAFT_170973</name>
</gene>
<dbReference type="AlphaFoldDB" id="A0A443I2Z2"/>
<feature type="compositionally biased region" description="Low complexity" evidence="2">
    <location>
        <begin position="262"/>
        <end position="272"/>
    </location>
</feature>
<evidence type="ECO:0000313" key="5">
    <source>
        <dbReference type="Proteomes" id="UP000283841"/>
    </source>
</evidence>
<feature type="coiled-coil region" evidence="1">
    <location>
        <begin position="480"/>
        <end position="507"/>
    </location>
</feature>
<dbReference type="VEuPathDB" id="FungiDB:C8Q69DRAFT_170973"/>
<evidence type="ECO:0000256" key="1">
    <source>
        <dbReference type="SAM" id="Coils"/>
    </source>
</evidence>
<evidence type="ECO:0000256" key="2">
    <source>
        <dbReference type="SAM" id="MobiDB-lite"/>
    </source>
</evidence>
<dbReference type="STRING" id="264951.A0A443I2Z2"/>
<dbReference type="Pfam" id="PF15456">
    <property type="entry name" value="Uds1"/>
    <property type="match status" value="1"/>
</dbReference>
<dbReference type="InterPro" id="IPR029191">
    <property type="entry name" value="Uds1"/>
</dbReference>